<sequence length="73" mass="8240">MDVLHRSVLRRFSSSGSTGDSRKIEQQQGGQTHGCASMHGQDELDVLRYTWQHGRIQADLQTWDHATDQDSEG</sequence>
<comment type="caution">
    <text evidence="2">The sequence shown here is derived from an EMBL/GenBank/DDBJ whole genome shotgun (WGS) entry which is preliminary data.</text>
</comment>
<dbReference type="AlphaFoldDB" id="A0A9P6XMK2"/>
<dbReference type="Proteomes" id="UP000717996">
    <property type="component" value="Unassembled WGS sequence"/>
</dbReference>
<accession>A0A9P6XMK2</accession>
<reference evidence="2" key="1">
    <citation type="journal article" date="2020" name="Microb. Genom.">
        <title>Genetic diversity of clinical and environmental Mucorales isolates obtained from an investigation of mucormycosis cases among solid organ transplant recipients.</title>
        <authorList>
            <person name="Nguyen M.H."/>
            <person name="Kaul D."/>
            <person name="Muto C."/>
            <person name="Cheng S.J."/>
            <person name="Richter R.A."/>
            <person name="Bruno V.M."/>
            <person name="Liu G."/>
            <person name="Beyhan S."/>
            <person name="Sundermann A.J."/>
            <person name="Mounaud S."/>
            <person name="Pasculle A.W."/>
            <person name="Nierman W.C."/>
            <person name="Driscoll E."/>
            <person name="Cumbie R."/>
            <person name="Clancy C.J."/>
            <person name="Dupont C.L."/>
        </authorList>
    </citation>
    <scope>NUCLEOTIDE SEQUENCE</scope>
    <source>
        <strain evidence="2">GL16</strain>
    </source>
</reference>
<dbReference type="EMBL" id="JAANIT010010123">
    <property type="protein sequence ID" value="KAG1524569.1"/>
    <property type="molecule type" value="Genomic_DNA"/>
</dbReference>
<evidence type="ECO:0000313" key="3">
    <source>
        <dbReference type="Proteomes" id="UP000717996"/>
    </source>
</evidence>
<protein>
    <submittedName>
        <fullName evidence="2">Uncharacterized protein</fullName>
    </submittedName>
</protein>
<name>A0A9P6XMK2_RHIOR</name>
<evidence type="ECO:0000313" key="2">
    <source>
        <dbReference type="EMBL" id="KAG1524569.1"/>
    </source>
</evidence>
<evidence type="ECO:0000256" key="1">
    <source>
        <dbReference type="SAM" id="MobiDB-lite"/>
    </source>
</evidence>
<feature type="region of interest" description="Disordered" evidence="1">
    <location>
        <begin position="1"/>
        <end position="39"/>
    </location>
</feature>
<proteinExistence type="predicted"/>
<gene>
    <name evidence="2" type="ORF">G6F51_014415</name>
</gene>
<organism evidence="2 3">
    <name type="scientific">Rhizopus oryzae</name>
    <name type="common">Mucormycosis agent</name>
    <name type="synonym">Rhizopus arrhizus var. delemar</name>
    <dbReference type="NCBI Taxonomy" id="64495"/>
    <lineage>
        <taxon>Eukaryota</taxon>
        <taxon>Fungi</taxon>
        <taxon>Fungi incertae sedis</taxon>
        <taxon>Mucoromycota</taxon>
        <taxon>Mucoromycotina</taxon>
        <taxon>Mucoromycetes</taxon>
        <taxon>Mucorales</taxon>
        <taxon>Mucorineae</taxon>
        <taxon>Rhizopodaceae</taxon>
        <taxon>Rhizopus</taxon>
    </lineage>
</organism>